<proteinExistence type="predicted"/>
<evidence type="ECO:0000259" key="1">
    <source>
        <dbReference type="Pfam" id="PF01323"/>
    </source>
</evidence>
<dbReference type="InterPro" id="IPR001853">
    <property type="entry name" value="DSBA-like_thioredoxin_dom"/>
</dbReference>
<accession>A0A847UAC6</accession>
<evidence type="ECO:0000313" key="2">
    <source>
        <dbReference type="EMBL" id="NLV08058.1"/>
    </source>
</evidence>
<dbReference type="InterPro" id="IPR036249">
    <property type="entry name" value="Thioredoxin-like_sf"/>
</dbReference>
<protein>
    <recommendedName>
        <fullName evidence="1">DSBA-like thioredoxin domain-containing protein</fullName>
    </recommendedName>
</protein>
<feature type="domain" description="DSBA-like thioredoxin" evidence="1">
    <location>
        <begin position="13"/>
        <end position="186"/>
    </location>
</feature>
<organism evidence="2 3">
    <name type="scientific">Haloarcula rubripromontorii</name>
    <dbReference type="NCBI Taxonomy" id="1705562"/>
    <lineage>
        <taxon>Archaea</taxon>
        <taxon>Methanobacteriati</taxon>
        <taxon>Methanobacteriota</taxon>
        <taxon>Stenosarchaea group</taxon>
        <taxon>Halobacteria</taxon>
        <taxon>Halobacteriales</taxon>
        <taxon>Haloarculaceae</taxon>
        <taxon>Haloarcula</taxon>
    </lineage>
</organism>
<dbReference type="EMBL" id="WOWB01000004">
    <property type="protein sequence ID" value="NLV08058.1"/>
    <property type="molecule type" value="Genomic_DNA"/>
</dbReference>
<sequence>MDEIIDEQPPPRTLILFSDYACPLSYLGKVAMDRYAKWAIFPVNTEYRLFDLYNYIRSPDGDLDRTLDVAEEDYFLEVQESAKVLNEQLDLVSNLQSPGVVDSYKAHKVAYYVKKKYSEEEFERYHDAIFEARWQEGRDISRSSVLKTIGTTVGLSSSDIQDAIDDFELGEELNRVFQKRQRTRLPVSPSTVYQELSVQGVVPFQTISQLVASGKGHPGDEMGAGWFRYRDYFEV</sequence>
<comment type="caution">
    <text evidence="2">The sequence shown here is derived from an EMBL/GenBank/DDBJ whole genome shotgun (WGS) entry which is preliminary data.</text>
</comment>
<name>A0A847UAC6_9EURY</name>
<reference evidence="2" key="1">
    <citation type="submission" date="2019-12" db="EMBL/GenBank/DDBJ databases">
        <title>The whole-genome sequencing of Haloarcula japonica strain pws8.</title>
        <authorList>
            <person name="Verma D.K."/>
            <person name="Gopal K."/>
            <person name="Prasad E.S."/>
        </authorList>
    </citation>
    <scope>NUCLEOTIDE SEQUENCE</scope>
    <source>
        <strain evidence="2">Pws8</strain>
    </source>
</reference>
<evidence type="ECO:0000313" key="3">
    <source>
        <dbReference type="Proteomes" id="UP000610611"/>
    </source>
</evidence>
<dbReference type="RefSeq" id="WP_170084349.1">
    <property type="nucleotide sequence ID" value="NZ_WOWB01000004.1"/>
</dbReference>
<dbReference type="Pfam" id="PF01323">
    <property type="entry name" value="DSBA"/>
    <property type="match status" value="1"/>
</dbReference>
<dbReference type="Gene3D" id="3.40.30.10">
    <property type="entry name" value="Glutaredoxin"/>
    <property type="match status" value="1"/>
</dbReference>
<dbReference type="Proteomes" id="UP000610611">
    <property type="component" value="Unassembled WGS sequence"/>
</dbReference>
<gene>
    <name evidence="2" type="ORF">GOC83_18180</name>
</gene>
<dbReference type="GO" id="GO:0016491">
    <property type="term" value="F:oxidoreductase activity"/>
    <property type="evidence" value="ECO:0007669"/>
    <property type="project" value="InterPro"/>
</dbReference>
<dbReference type="AlphaFoldDB" id="A0A847UAC6"/>
<dbReference type="SUPFAM" id="SSF52833">
    <property type="entry name" value="Thioredoxin-like"/>
    <property type="match status" value="1"/>
</dbReference>